<dbReference type="RefSeq" id="WP_322419072.1">
    <property type="nucleotide sequence ID" value="NZ_CP139858.1"/>
</dbReference>
<gene>
    <name evidence="1" type="ORF">U0R22_003095</name>
</gene>
<dbReference type="InterPro" id="IPR009467">
    <property type="entry name" value="Glycolipid-bd_prot_put"/>
</dbReference>
<dbReference type="Pfam" id="PF06475">
    <property type="entry name" value="Glycolipid_bind"/>
    <property type="match status" value="1"/>
</dbReference>
<accession>A0ABZ0VTN8</accession>
<evidence type="ECO:0000313" key="2">
    <source>
        <dbReference type="Proteomes" id="UP001322481"/>
    </source>
</evidence>
<organism evidence="1 2">
    <name type="scientific">Mesorhizobium huakuii</name>
    <dbReference type="NCBI Taxonomy" id="28104"/>
    <lineage>
        <taxon>Bacteria</taxon>
        <taxon>Pseudomonadati</taxon>
        <taxon>Pseudomonadota</taxon>
        <taxon>Alphaproteobacteria</taxon>
        <taxon>Hyphomicrobiales</taxon>
        <taxon>Phyllobacteriaceae</taxon>
        <taxon>Mesorhizobium</taxon>
    </lineage>
</organism>
<keyword evidence="2" id="KW-1185">Reference proteome</keyword>
<dbReference type="SUPFAM" id="SSF159275">
    <property type="entry name" value="PA1994-like"/>
    <property type="match status" value="1"/>
</dbReference>
<protein>
    <submittedName>
        <fullName evidence="1">Glycolipid-binding domain-containing protein</fullName>
    </submittedName>
</protein>
<dbReference type="Proteomes" id="UP001322481">
    <property type="component" value="Chromosome"/>
</dbReference>
<name>A0ABZ0VTN8_9HYPH</name>
<evidence type="ECO:0000313" key="1">
    <source>
        <dbReference type="EMBL" id="WQB98926.1"/>
    </source>
</evidence>
<reference evidence="1 2" key="1">
    <citation type="submission" date="2023-11" db="EMBL/GenBank/DDBJ databases">
        <authorList>
            <person name="Panchal A.K."/>
            <person name="Meaney J.S."/>
            <person name="Karas B.J."/>
            <person name="diCenzo G.C."/>
        </authorList>
    </citation>
    <scope>NUCLEOTIDE SEQUENCE [LARGE SCALE GENOMIC DNA]</scope>
    <source>
        <strain evidence="1 2">NZP2235</strain>
    </source>
</reference>
<proteinExistence type="predicted"/>
<sequence length="70" mass="8093">MRLSAGQSAEVTTAFIELLGAHRSRQPQRCTCLDVGRRYLYESRASGFRREIEIDRDGLVVTYPDFWQRG</sequence>
<dbReference type="EMBL" id="CP139858">
    <property type="protein sequence ID" value="WQB98926.1"/>
    <property type="molecule type" value="Genomic_DNA"/>
</dbReference>